<dbReference type="STRING" id="679926.Mpet_0396"/>
<keyword evidence="3" id="KW-1133">Transmembrane helix</keyword>
<keyword evidence="3" id="KW-0472">Membrane</keyword>
<evidence type="ECO:0000313" key="6">
    <source>
        <dbReference type="EMBL" id="ADN35170.1"/>
    </source>
</evidence>
<evidence type="ECO:0000313" key="7">
    <source>
        <dbReference type="Proteomes" id="UP000006565"/>
    </source>
</evidence>
<dbReference type="Pfam" id="PF18204">
    <property type="entry name" value="PGF-CTERM"/>
    <property type="match status" value="1"/>
</dbReference>
<dbReference type="RefSeq" id="WP_013328348.1">
    <property type="nucleotide sequence ID" value="NC_014507.1"/>
</dbReference>
<dbReference type="NCBIfam" id="TIGR04126">
    <property type="entry name" value="PGF_CTERM"/>
    <property type="match status" value="1"/>
</dbReference>
<name>E1RGF9_METP4</name>
<feature type="domain" description="PGF-CTERM archaeal protein-sorting signal" evidence="5">
    <location>
        <begin position="857"/>
        <end position="878"/>
    </location>
</feature>
<dbReference type="Pfam" id="PF12863">
    <property type="entry name" value="DUF3821"/>
    <property type="match status" value="1"/>
</dbReference>
<evidence type="ECO:0000256" key="2">
    <source>
        <dbReference type="SAM" id="MobiDB-lite"/>
    </source>
</evidence>
<dbReference type="GeneID" id="9742842"/>
<feature type="domain" description="DUF3821" evidence="4">
    <location>
        <begin position="35"/>
        <end position="258"/>
    </location>
</feature>
<dbReference type="InterPro" id="IPR026371">
    <property type="entry name" value="PGF_CTERM"/>
</dbReference>
<dbReference type="eggNOG" id="arCOG03906">
    <property type="taxonomic scope" value="Archaea"/>
</dbReference>
<dbReference type="InterPro" id="IPR024277">
    <property type="entry name" value="DUF3821"/>
</dbReference>
<sequence length="879" mass="93115" precursor="true">MTKKFALALVSLMVLAFIVVGSASAAPAYATNITPGQTIFIGESGLNIALALGADADGTTPISKIAWFSSGTAVASEQPAIVYSVGDNSSFYVQNAMFSAYEGSWYGYNGSIGSATLAFYVYKPSLAVSIWDIGTDGSATDVTGKKVTTGDNVTLRVDSNLFSLFERPSNVSSQALNGIDINVVTPSGATLVKLTNSSATNFTTNITGIRPTSSQYYLLTSSAKPLNGTATPWQLNISQYSAGTYEVTAKCNINGMKDNLGSITGVTVSETATLELDKDTVSITADKETVVRNNDFSVTIDGKPSTYYYVWMSGTNSYTYGNGSGDADTADIPPQFQINQDDVDFLSNNISSGDNTGLNYTYKSGTRIYQDVANNASYTAATSNLNPYAVEVKTGKDGMITVGITTGSNTKAATYTVRVESESDTQLYDTVKVTVEKGSVTITASGDGSYYLGEQITFSGTDTDSDYVYLFITGPNLAENGANLETPSIALENGNASTFVTKAVNVDNTWEYKLETSTIGLDAGTYTVYAVNEPADKAHLSGTKYDTVSIVVKKPFVTATVSASTVAKGDKLYIRGTAEGNPTQGVAIWILGKNYWNGEATNSDAMVTETVNDDGSFEYEFGSGDTKNLASGQYFVVVQHPMYNDEFNVFTGGVSPTFVIESPDRSAYATNNNEYNARFVIWGGDNKLQGSDAAEALIEMIDSADIDDTYTKLTFLVEEPWIRINTVGDHYVGDQFTISGTTNLAVDDDLIVEVTSSSFTATQKSQSGEFSGQSETVKVVAGTTYNEWSMDVDASTFKADEYIVNVESIETSATATTTFNILTPGPSTPTVTSTATSGPVTTTATTTQATPTETAAPGFGALVALIGLGAVAALVLRKE</sequence>
<dbReference type="Proteomes" id="UP000006565">
    <property type="component" value="Chromosome"/>
</dbReference>
<dbReference type="EMBL" id="CP002117">
    <property type="protein sequence ID" value="ADN35170.1"/>
    <property type="molecule type" value="Genomic_DNA"/>
</dbReference>
<gene>
    <name evidence="6" type="ordered locus">Mpet_0396</name>
</gene>
<evidence type="ECO:0000259" key="4">
    <source>
        <dbReference type="Pfam" id="PF12863"/>
    </source>
</evidence>
<proteinExistence type="predicted"/>
<dbReference type="AlphaFoldDB" id="E1RGF9"/>
<accession>E1RGF9</accession>
<dbReference type="GO" id="GO:0030115">
    <property type="term" value="C:S-layer"/>
    <property type="evidence" value="ECO:0007669"/>
    <property type="project" value="UniProtKB-SubCell"/>
</dbReference>
<keyword evidence="7" id="KW-1185">Reference proteome</keyword>
<organism evidence="6 7">
    <name type="scientific">Methanolacinia petrolearia (strain DSM 11571 / OCM 486 / SEBR 4847)</name>
    <name type="common">Methanoplanus petrolearius</name>
    <dbReference type="NCBI Taxonomy" id="679926"/>
    <lineage>
        <taxon>Archaea</taxon>
        <taxon>Methanobacteriati</taxon>
        <taxon>Methanobacteriota</taxon>
        <taxon>Stenosarchaea group</taxon>
        <taxon>Methanomicrobia</taxon>
        <taxon>Methanomicrobiales</taxon>
        <taxon>Methanomicrobiaceae</taxon>
        <taxon>Methanolacinia</taxon>
    </lineage>
</organism>
<evidence type="ECO:0000256" key="1">
    <source>
        <dbReference type="ARBA" id="ARBA00022729"/>
    </source>
</evidence>
<keyword evidence="3" id="KW-0812">Transmembrane</keyword>
<feature type="transmembrane region" description="Helical" evidence="3">
    <location>
        <begin position="855"/>
        <end position="876"/>
    </location>
</feature>
<evidence type="ECO:0000256" key="3">
    <source>
        <dbReference type="SAM" id="Phobius"/>
    </source>
</evidence>
<reference evidence="6 7" key="1">
    <citation type="journal article" date="2010" name="Stand. Genomic Sci.">
        <title>Complete genome sequence of Methanoplanus petrolearius type strain (SEBR 4847).</title>
        <authorList>
            <person name="Brambilla E."/>
            <person name="Djao O.D."/>
            <person name="Daligault H."/>
            <person name="Lapidus A."/>
            <person name="Lucas S."/>
            <person name="Hammon N."/>
            <person name="Nolan M."/>
            <person name="Tice H."/>
            <person name="Cheng J.F."/>
            <person name="Han C."/>
            <person name="Tapia R."/>
            <person name="Goodwin L."/>
            <person name="Pitluck S."/>
            <person name="Liolios K."/>
            <person name="Ivanova N."/>
            <person name="Mavromatis K."/>
            <person name="Mikhailova N."/>
            <person name="Pati A."/>
            <person name="Chen A."/>
            <person name="Palaniappan K."/>
            <person name="Land M."/>
            <person name="Hauser L."/>
            <person name="Chang Y.J."/>
            <person name="Jeffries C.D."/>
            <person name="Rohde M."/>
            <person name="Spring S."/>
            <person name="Sikorski J."/>
            <person name="Goker M."/>
            <person name="Woyke T."/>
            <person name="Bristow J."/>
            <person name="Eisen J.A."/>
            <person name="Markowitz V."/>
            <person name="Hugenholtz P."/>
            <person name="Kyrpides N.C."/>
            <person name="Klenk H.P."/>
        </authorList>
    </citation>
    <scope>NUCLEOTIDE SEQUENCE [LARGE SCALE GENOMIC DNA]</scope>
    <source>
        <strain evidence="7">DSM 11571 / OCM 486 / SEBR 4847</strain>
    </source>
</reference>
<dbReference type="KEGG" id="mpi:Mpet_0396"/>
<dbReference type="eggNOG" id="arCOG08219">
    <property type="taxonomic scope" value="Archaea"/>
</dbReference>
<evidence type="ECO:0000259" key="5">
    <source>
        <dbReference type="Pfam" id="PF18204"/>
    </source>
</evidence>
<dbReference type="NCBIfam" id="NF041431">
    <property type="entry name" value="S_layer_MEMAR"/>
    <property type="match status" value="1"/>
</dbReference>
<feature type="region of interest" description="Disordered" evidence="2">
    <location>
        <begin position="824"/>
        <end position="847"/>
    </location>
</feature>
<dbReference type="GO" id="GO:0005886">
    <property type="term" value="C:plasma membrane"/>
    <property type="evidence" value="ECO:0007669"/>
    <property type="project" value="UniProtKB-SubCell"/>
</dbReference>
<protein>
    <submittedName>
        <fullName evidence="6">Uncharacterized protein</fullName>
    </submittedName>
</protein>
<dbReference type="HOGENOM" id="CLU_015377_0_0_2"/>
<dbReference type="OrthoDB" id="118064at2157"/>
<keyword evidence="1" id="KW-0732">Signal</keyword>